<keyword evidence="2" id="KW-0067">ATP-binding</keyword>
<dbReference type="InterPro" id="IPR000432">
    <property type="entry name" value="DNA_mismatch_repair_MutS_C"/>
</dbReference>
<evidence type="ECO:0000256" key="3">
    <source>
        <dbReference type="ARBA" id="ARBA00023125"/>
    </source>
</evidence>
<proteinExistence type="predicted"/>
<dbReference type="RefSeq" id="WP_125602269.1">
    <property type="nucleotide sequence ID" value="NZ_JBHSSM010000028.1"/>
</dbReference>
<reference evidence="6" key="1">
    <citation type="journal article" date="2019" name="Int. J. Syst. Evol. Microbiol.">
        <title>The Global Catalogue of Microorganisms (GCM) 10K type strain sequencing project: providing services to taxonomists for standard genome sequencing and annotation.</title>
        <authorList>
            <consortium name="The Broad Institute Genomics Platform"/>
            <consortium name="The Broad Institute Genome Sequencing Center for Infectious Disease"/>
            <person name="Wu L."/>
            <person name="Ma J."/>
        </authorList>
    </citation>
    <scope>NUCLEOTIDE SEQUENCE [LARGE SCALE GENOMIC DNA]</scope>
    <source>
        <strain evidence="6">CCM 8897</strain>
    </source>
</reference>
<dbReference type="SMART" id="SM00534">
    <property type="entry name" value="MUTSac"/>
    <property type="match status" value="1"/>
</dbReference>
<dbReference type="InterPro" id="IPR027417">
    <property type="entry name" value="P-loop_NTPase"/>
</dbReference>
<organism evidence="5 6">
    <name type="scientific">Lapidilactobacillus achengensis</name>
    <dbReference type="NCBI Taxonomy" id="2486000"/>
    <lineage>
        <taxon>Bacteria</taxon>
        <taxon>Bacillati</taxon>
        <taxon>Bacillota</taxon>
        <taxon>Bacilli</taxon>
        <taxon>Lactobacillales</taxon>
        <taxon>Lactobacillaceae</taxon>
        <taxon>Lapidilactobacillus</taxon>
    </lineage>
</organism>
<evidence type="ECO:0000313" key="5">
    <source>
        <dbReference type="EMBL" id="MFC6316238.1"/>
    </source>
</evidence>
<dbReference type="InterPro" id="IPR045076">
    <property type="entry name" value="MutS"/>
</dbReference>
<accession>A0ABW1USI6</accession>
<dbReference type="SUPFAM" id="SSF52540">
    <property type="entry name" value="P-loop containing nucleoside triphosphate hydrolases"/>
    <property type="match status" value="1"/>
</dbReference>
<sequence>MKVGLIRQQDQWPDLPALTAPAKMLLADLALAPALQAMSQDDPYLAEIVPRTLCQPLQTAAAVQYCQAAFQAALQQPSVIQQLYDQVVACQAAAQKVTWGIYTGSVTYQLYSNTQLLQTYLNGINAILKLPLAQMQSANFQAFWQELQTEFAPAKRKEMQQMVNALTATNHDYAYPAQLQQGCLGLIAELQYLPAQSKLAGMVTGWTSRYQTSISDFYIAERDENSDQAAARNLGQAAYSLVVALINTTQELARFFAELRWQAGYLLAVTRLRAALPEATTITFPQIGSPQIQGLQNLTLLLAKAQADAVIGNDFQPQAQPLTLITGANQGGKTVFLRSLGQAQVMAQAGLFVLAQTCHVPLYTQVLTHFKREEDQQMTSGKLVEELQRFAELTAQAQGHELFLMNESFASTNAHEGALINREILTGLIKGGQTVVTVSHLTDLEELLPSTIKAQTLFLRAQREQDGQRTFKILAGMPEVTSYGVDIFNRYFQDVPNGLILSQKDKPR</sequence>
<dbReference type="Pfam" id="PF00488">
    <property type="entry name" value="MutS_V"/>
    <property type="match status" value="1"/>
</dbReference>
<keyword evidence="6" id="KW-1185">Reference proteome</keyword>
<dbReference type="EMBL" id="JBHSSM010000028">
    <property type="protein sequence ID" value="MFC6316238.1"/>
    <property type="molecule type" value="Genomic_DNA"/>
</dbReference>
<comment type="caution">
    <text evidence="5">The sequence shown here is derived from an EMBL/GenBank/DDBJ whole genome shotgun (WGS) entry which is preliminary data.</text>
</comment>
<gene>
    <name evidence="5" type="ORF">ACFQHW_11740</name>
</gene>
<evidence type="ECO:0000256" key="2">
    <source>
        <dbReference type="ARBA" id="ARBA00022840"/>
    </source>
</evidence>
<evidence type="ECO:0000259" key="4">
    <source>
        <dbReference type="SMART" id="SM00534"/>
    </source>
</evidence>
<dbReference type="PANTHER" id="PTHR11361">
    <property type="entry name" value="DNA MISMATCH REPAIR PROTEIN MUTS FAMILY MEMBER"/>
    <property type="match status" value="1"/>
</dbReference>
<keyword evidence="3" id="KW-0238">DNA-binding</keyword>
<dbReference type="Gene3D" id="3.40.50.300">
    <property type="entry name" value="P-loop containing nucleotide triphosphate hydrolases"/>
    <property type="match status" value="1"/>
</dbReference>
<dbReference type="PANTHER" id="PTHR11361:SF34">
    <property type="entry name" value="DNA MISMATCH REPAIR PROTEIN MSH1, MITOCHONDRIAL"/>
    <property type="match status" value="1"/>
</dbReference>
<evidence type="ECO:0000256" key="1">
    <source>
        <dbReference type="ARBA" id="ARBA00022741"/>
    </source>
</evidence>
<feature type="domain" description="DNA mismatch repair proteins mutS family" evidence="4">
    <location>
        <begin position="320"/>
        <end position="508"/>
    </location>
</feature>
<keyword evidence="1" id="KW-0547">Nucleotide-binding</keyword>
<name>A0ABW1USI6_9LACO</name>
<evidence type="ECO:0000313" key="6">
    <source>
        <dbReference type="Proteomes" id="UP001596310"/>
    </source>
</evidence>
<protein>
    <recommendedName>
        <fullName evidence="4">DNA mismatch repair proteins mutS family domain-containing protein</fullName>
    </recommendedName>
</protein>
<dbReference type="Proteomes" id="UP001596310">
    <property type="component" value="Unassembled WGS sequence"/>
</dbReference>